<dbReference type="EMBL" id="KZ502668">
    <property type="protein sequence ID" value="PKU74822.1"/>
    <property type="molecule type" value="Genomic_DNA"/>
</dbReference>
<accession>A0A2I0WGQ2</accession>
<evidence type="ECO:0000259" key="2">
    <source>
        <dbReference type="PROSITE" id="PS50994"/>
    </source>
</evidence>
<dbReference type="InterPro" id="IPR001584">
    <property type="entry name" value="Integrase_cat-core"/>
</dbReference>
<protein>
    <submittedName>
        <fullName evidence="3">Retrovirus-related Pol polyprotein from transposon TNT 1-94</fullName>
    </submittedName>
</protein>
<dbReference type="InterPro" id="IPR012337">
    <property type="entry name" value="RNaseH-like_sf"/>
</dbReference>
<dbReference type="InterPro" id="IPR057670">
    <property type="entry name" value="SH3_retrovirus"/>
</dbReference>
<dbReference type="SUPFAM" id="SSF53098">
    <property type="entry name" value="Ribonuclease H-like"/>
    <property type="match status" value="1"/>
</dbReference>
<feature type="domain" description="Integrase catalytic" evidence="2">
    <location>
        <begin position="1"/>
        <end position="108"/>
    </location>
</feature>
<dbReference type="CDD" id="cd09272">
    <property type="entry name" value="RNase_HI_RT_Ty1"/>
    <property type="match status" value="1"/>
</dbReference>
<dbReference type="AlphaFoldDB" id="A0A2I0WGQ2"/>
<feature type="compositionally biased region" description="Polar residues" evidence="1">
    <location>
        <begin position="198"/>
        <end position="208"/>
    </location>
</feature>
<feature type="region of interest" description="Disordered" evidence="1">
    <location>
        <begin position="198"/>
        <end position="220"/>
    </location>
</feature>
<dbReference type="InterPro" id="IPR013103">
    <property type="entry name" value="RVT_2"/>
</dbReference>
<gene>
    <name evidence="3" type="ORF">MA16_Dca005013</name>
</gene>
<sequence length="766" mass="86161">MITRQFNAKLKIFRSDGGGEFINNKFYNLFKQHGIIHQYTCAHTPPQNGVAERKHKHILEIVRSLLIEANIPRSLWVEALFTAVYLINRTPSRSTQNLSPYHMLYQKPASYAHLKIFGCLCYPWLKPYNPSKLSSLSTPCVFIGYATTQKGYRCLDPKSGRVYVSRHVVFNEASFPYQSTTPQQTTISVAAPTSIESFPDSQTGSTPAITPPPRHHMITRSKTGTFKPKTILNLIHTDSNSVTDPTSYSEAARSEHWRRAMSAEFQALQSQGTWDLVPPSPDQNVLGCKWTFRTKYLSDGTIARHKTCLVAKGFDQEHGLDYNETFSPVAKMPTIRILLVLALHQGWKIHQLDVSNAFLHGNLHHTIHMKQPHGFTDAIHPTYVCRLNKALYGLKQLPREWFATLSGHLITYGFKLSTSDTSLFIYNKNKITMYFLVYVDDIILTGSCQAAINNLIAHLNSRFPVKDLGTISHFLGIQVVHTTYGLHLNQSRFAQTILSRAGMLNCKPVSTPFQLKSANNPSSSNAFSNPTLYRHLAGSLQFLTITRPDISFAVNRICQHMQNPTVAHFEALKRLLRYLQGTIHTGLPLFRGTLTLQSYADSDWAGDEVDRKSTTGYCNFLGSSLISWAVKKQNVVARSSTEAEYRALATASAEIIWIRRLLQELNTKQNDATTLFCDNTSAIALANNPVLHARTKHIEVTATTFAAASRITIYKFITYPLKISSQICLQKLFQHPDFNGSRTSSFLPPKQQLEGGCEVIPYIKSV</sequence>
<reference evidence="3 4" key="2">
    <citation type="journal article" date="2017" name="Nature">
        <title>The Apostasia genome and the evolution of orchids.</title>
        <authorList>
            <person name="Zhang G.Q."/>
            <person name="Liu K.W."/>
            <person name="Li Z."/>
            <person name="Lohaus R."/>
            <person name="Hsiao Y.Y."/>
            <person name="Niu S.C."/>
            <person name="Wang J.Y."/>
            <person name="Lin Y.C."/>
            <person name="Xu Q."/>
            <person name="Chen L.J."/>
            <person name="Yoshida K."/>
            <person name="Fujiwara S."/>
            <person name="Wang Z.W."/>
            <person name="Zhang Y.Q."/>
            <person name="Mitsuda N."/>
            <person name="Wang M."/>
            <person name="Liu G.H."/>
            <person name="Pecoraro L."/>
            <person name="Huang H.X."/>
            <person name="Xiao X.J."/>
            <person name="Lin M."/>
            <person name="Wu X.Y."/>
            <person name="Wu W.L."/>
            <person name="Chen Y.Y."/>
            <person name="Chang S.B."/>
            <person name="Sakamoto S."/>
            <person name="Ohme-Takagi M."/>
            <person name="Yagi M."/>
            <person name="Zeng S.J."/>
            <person name="Shen C.Y."/>
            <person name="Yeh C.M."/>
            <person name="Luo Y.B."/>
            <person name="Tsai W.C."/>
            <person name="Van de Peer Y."/>
            <person name="Liu Z.J."/>
        </authorList>
    </citation>
    <scope>NUCLEOTIDE SEQUENCE [LARGE SCALE GENOMIC DNA]</scope>
    <source>
        <tissue evidence="3">The whole plant</tissue>
    </source>
</reference>
<dbReference type="GO" id="GO:0015074">
    <property type="term" value="P:DNA integration"/>
    <property type="evidence" value="ECO:0007669"/>
    <property type="project" value="InterPro"/>
</dbReference>
<dbReference type="Proteomes" id="UP000233837">
    <property type="component" value="Unassembled WGS sequence"/>
</dbReference>
<dbReference type="InterPro" id="IPR043502">
    <property type="entry name" value="DNA/RNA_pol_sf"/>
</dbReference>
<dbReference type="Pfam" id="PF25597">
    <property type="entry name" value="SH3_retrovirus"/>
    <property type="match status" value="1"/>
</dbReference>
<name>A0A2I0WGQ2_9ASPA</name>
<reference evidence="3 4" key="1">
    <citation type="journal article" date="2016" name="Sci. Rep.">
        <title>The Dendrobium catenatum Lindl. genome sequence provides insights into polysaccharide synthase, floral development and adaptive evolution.</title>
        <authorList>
            <person name="Zhang G.Q."/>
            <person name="Xu Q."/>
            <person name="Bian C."/>
            <person name="Tsai W.C."/>
            <person name="Yeh C.M."/>
            <person name="Liu K.W."/>
            <person name="Yoshida K."/>
            <person name="Zhang L.S."/>
            <person name="Chang S.B."/>
            <person name="Chen F."/>
            <person name="Shi Y."/>
            <person name="Su Y.Y."/>
            <person name="Zhang Y.Q."/>
            <person name="Chen L.J."/>
            <person name="Yin Y."/>
            <person name="Lin M."/>
            <person name="Huang H."/>
            <person name="Deng H."/>
            <person name="Wang Z.W."/>
            <person name="Zhu S.L."/>
            <person name="Zhao X."/>
            <person name="Deng C."/>
            <person name="Niu S.C."/>
            <person name="Huang J."/>
            <person name="Wang M."/>
            <person name="Liu G.H."/>
            <person name="Yang H.J."/>
            <person name="Xiao X.J."/>
            <person name="Hsiao Y.Y."/>
            <person name="Wu W.L."/>
            <person name="Chen Y.Y."/>
            <person name="Mitsuda N."/>
            <person name="Ohme-Takagi M."/>
            <person name="Luo Y.B."/>
            <person name="Van de Peer Y."/>
            <person name="Liu Z.J."/>
        </authorList>
    </citation>
    <scope>NUCLEOTIDE SEQUENCE [LARGE SCALE GENOMIC DNA]</scope>
    <source>
        <tissue evidence="3">The whole plant</tissue>
    </source>
</reference>
<evidence type="ECO:0000313" key="3">
    <source>
        <dbReference type="EMBL" id="PKU74822.1"/>
    </source>
</evidence>
<dbReference type="PANTHER" id="PTHR11439:SF524">
    <property type="entry name" value="RNA-DIRECTED DNA POLYMERASE, PROTEIN KINASE RLK-PELLE-DLSV FAMILY"/>
    <property type="match status" value="1"/>
</dbReference>
<evidence type="ECO:0000313" key="4">
    <source>
        <dbReference type="Proteomes" id="UP000233837"/>
    </source>
</evidence>
<dbReference type="PROSITE" id="PS50994">
    <property type="entry name" value="INTEGRASE"/>
    <property type="match status" value="1"/>
</dbReference>
<organism evidence="3 4">
    <name type="scientific">Dendrobium catenatum</name>
    <dbReference type="NCBI Taxonomy" id="906689"/>
    <lineage>
        <taxon>Eukaryota</taxon>
        <taxon>Viridiplantae</taxon>
        <taxon>Streptophyta</taxon>
        <taxon>Embryophyta</taxon>
        <taxon>Tracheophyta</taxon>
        <taxon>Spermatophyta</taxon>
        <taxon>Magnoliopsida</taxon>
        <taxon>Liliopsida</taxon>
        <taxon>Asparagales</taxon>
        <taxon>Orchidaceae</taxon>
        <taxon>Epidendroideae</taxon>
        <taxon>Malaxideae</taxon>
        <taxon>Dendrobiinae</taxon>
        <taxon>Dendrobium</taxon>
    </lineage>
</organism>
<keyword evidence="4" id="KW-1185">Reference proteome</keyword>
<dbReference type="Pfam" id="PF07727">
    <property type="entry name" value="RVT_2"/>
    <property type="match status" value="1"/>
</dbReference>
<evidence type="ECO:0000256" key="1">
    <source>
        <dbReference type="SAM" id="MobiDB-lite"/>
    </source>
</evidence>
<dbReference type="SUPFAM" id="SSF56672">
    <property type="entry name" value="DNA/RNA polymerases"/>
    <property type="match status" value="1"/>
</dbReference>
<proteinExistence type="predicted"/>
<dbReference type="InterPro" id="IPR036397">
    <property type="entry name" value="RNaseH_sf"/>
</dbReference>
<dbReference type="PANTHER" id="PTHR11439">
    <property type="entry name" value="GAG-POL-RELATED RETROTRANSPOSON"/>
    <property type="match status" value="1"/>
</dbReference>
<dbReference type="Gene3D" id="3.30.420.10">
    <property type="entry name" value="Ribonuclease H-like superfamily/Ribonuclease H"/>
    <property type="match status" value="1"/>
</dbReference>
<dbReference type="GO" id="GO:0003676">
    <property type="term" value="F:nucleic acid binding"/>
    <property type="evidence" value="ECO:0007669"/>
    <property type="project" value="InterPro"/>
</dbReference>